<dbReference type="Pfam" id="PF20491">
    <property type="entry name" value="Ermin"/>
    <property type="match status" value="1"/>
</dbReference>
<evidence type="ECO:0000256" key="4">
    <source>
        <dbReference type="ARBA" id="ARBA00022553"/>
    </source>
</evidence>
<dbReference type="GO" id="GO:0051015">
    <property type="term" value="F:actin filament binding"/>
    <property type="evidence" value="ECO:0007669"/>
    <property type="project" value="InterPro"/>
</dbReference>
<dbReference type="GO" id="GO:0070062">
    <property type="term" value="C:extracellular exosome"/>
    <property type="evidence" value="ECO:0007669"/>
    <property type="project" value="TreeGrafter"/>
</dbReference>
<protein>
    <recommendedName>
        <fullName evidence="8">Ermin</fullName>
    </recommendedName>
    <alternativeName>
        <fullName evidence="9">Juxtanodin</fullName>
    </alternativeName>
</protein>
<sequence length="192" mass="20982">MDLRSHCTAQETMADHQTLPPPLPSQPADHTPESETPSGSQKHPQSSSNQALAPVGQEGTSAQMLGGDTDSGGGDGDPPNDDTEQIMEEEETYITTAENADGENETGQEEEGGEREEEEEDEKDGLDGLQPEKYTQNFPQTSQRSGMGRGRSKGRGSRSGPPMSKYNTVSYRRIKRGNTQQRVDEFEFMMSV</sequence>
<organism evidence="11 12">
    <name type="scientific">Astyanax mexicanus</name>
    <name type="common">Blind cave fish</name>
    <name type="synonym">Astyanax fasciatus mexicanus</name>
    <dbReference type="NCBI Taxonomy" id="7994"/>
    <lineage>
        <taxon>Eukaryota</taxon>
        <taxon>Metazoa</taxon>
        <taxon>Chordata</taxon>
        <taxon>Craniata</taxon>
        <taxon>Vertebrata</taxon>
        <taxon>Euteleostomi</taxon>
        <taxon>Actinopterygii</taxon>
        <taxon>Neopterygii</taxon>
        <taxon>Teleostei</taxon>
        <taxon>Ostariophysi</taxon>
        <taxon>Characiformes</taxon>
        <taxon>Characoidei</taxon>
        <taxon>Acestrorhamphidae</taxon>
        <taxon>Acestrorhamphinae</taxon>
        <taxon>Astyanax</taxon>
    </lineage>
</organism>
<dbReference type="PANTHER" id="PTHR47137">
    <property type="entry name" value="ERMIN"/>
    <property type="match status" value="1"/>
</dbReference>
<evidence type="ECO:0000256" key="2">
    <source>
        <dbReference type="ARBA" id="ARBA00011216"/>
    </source>
</evidence>
<dbReference type="PANTHER" id="PTHR47137:SF1">
    <property type="entry name" value="ERMIN"/>
    <property type="match status" value="1"/>
</dbReference>
<evidence type="ECO:0000256" key="7">
    <source>
        <dbReference type="ARBA" id="ARBA00025213"/>
    </source>
</evidence>
<dbReference type="AlphaFoldDB" id="A0A8T2M0T8"/>
<feature type="compositionally biased region" description="Polar residues" evidence="10">
    <location>
        <begin position="133"/>
        <end position="143"/>
    </location>
</feature>
<evidence type="ECO:0000313" key="12">
    <source>
        <dbReference type="Proteomes" id="UP000752171"/>
    </source>
</evidence>
<keyword evidence="3" id="KW-0963">Cytoplasm</keyword>
<dbReference type="GO" id="GO:0008360">
    <property type="term" value="P:regulation of cell shape"/>
    <property type="evidence" value="ECO:0007669"/>
    <property type="project" value="InterPro"/>
</dbReference>
<keyword evidence="6" id="KW-0206">Cytoskeleton</keyword>
<evidence type="ECO:0000256" key="1">
    <source>
        <dbReference type="ARBA" id="ARBA00004245"/>
    </source>
</evidence>
<dbReference type="GO" id="GO:0033269">
    <property type="term" value="C:internode region of axon"/>
    <property type="evidence" value="ECO:0007669"/>
    <property type="project" value="TreeGrafter"/>
</dbReference>
<dbReference type="GO" id="GO:0043209">
    <property type="term" value="C:myelin sheath"/>
    <property type="evidence" value="ECO:0007669"/>
    <property type="project" value="TreeGrafter"/>
</dbReference>
<evidence type="ECO:0000256" key="8">
    <source>
        <dbReference type="ARBA" id="ARBA00026168"/>
    </source>
</evidence>
<keyword evidence="5" id="KW-0009">Actin-binding</keyword>
<name>A0A8T2M0T8_ASTMX</name>
<comment type="subcellular location">
    <subcellularLocation>
        <location evidence="1">Cytoplasm</location>
        <location evidence="1">Cytoskeleton</location>
    </subcellularLocation>
</comment>
<evidence type="ECO:0000256" key="3">
    <source>
        <dbReference type="ARBA" id="ARBA00022490"/>
    </source>
</evidence>
<dbReference type="GO" id="GO:0033270">
    <property type="term" value="C:paranode region of axon"/>
    <property type="evidence" value="ECO:0007669"/>
    <property type="project" value="TreeGrafter"/>
</dbReference>
<feature type="compositionally biased region" description="Acidic residues" evidence="10">
    <location>
        <begin position="78"/>
        <end position="92"/>
    </location>
</feature>
<comment type="caution">
    <text evidence="11">The sequence shown here is derived from an EMBL/GenBank/DDBJ whole genome shotgun (WGS) entry which is preliminary data.</text>
</comment>
<dbReference type="GO" id="GO:0031344">
    <property type="term" value="P:regulation of cell projection organization"/>
    <property type="evidence" value="ECO:0007669"/>
    <property type="project" value="TreeGrafter"/>
</dbReference>
<comment type="function">
    <text evidence="7">Plays a role in cytoskeletal rearrangements during the late wrapping and/or compaction phases of myelinogenesis as well as in maintenance and stability of myelin sheath in the adult. May play an important role in late-stage oligodendroglia maturation, myelin/Ranvier node formation during CNS development, and in the maintenance and plasticity of related structures in the mature CNS.</text>
</comment>
<evidence type="ECO:0000256" key="6">
    <source>
        <dbReference type="ARBA" id="ARBA00023212"/>
    </source>
</evidence>
<dbReference type="Gene3D" id="6.10.360.10">
    <property type="match status" value="1"/>
</dbReference>
<dbReference type="GO" id="GO:0005938">
    <property type="term" value="C:cell cortex"/>
    <property type="evidence" value="ECO:0007669"/>
    <property type="project" value="TreeGrafter"/>
</dbReference>
<dbReference type="GO" id="GO:0001763">
    <property type="term" value="P:morphogenesis of a branching structure"/>
    <property type="evidence" value="ECO:0007669"/>
    <property type="project" value="TreeGrafter"/>
</dbReference>
<evidence type="ECO:0000256" key="9">
    <source>
        <dbReference type="ARBA" id="ARBA00031224"/>
    </source>
</evidence>
<dbReference type="GO" id="GO:0005856">
    <property type="term" value="C:cytoskeleton"/>
    <property type="evidence" value="ECO:0007669"/>
    <property type="project" value="UniProtKB-SubCell"/>
</dbReference>
<feature type="region of interest" description="Disordered" evidence="10">
    <location>
        <begin position="1"/>
        <end position="177"/>
    </location>
</feature>
<keyword evidence="4" id="KW-0597">Phosphoprotein</keyword>
<feature type="compositionally biased region" description="Acidic residues" evidence="10">
    <location>
        <begin position="100"/>
        <end position="124"/>
    </location>
</feature>
<evidence type="ECO:0000313" key="11">
    <source>
        <dbReference type="EMBL" id="KAG9277619.1"/>
    </source>
</evidence>
<dbReference type="EMBL" id="JAICCE010000005">
    <property type="protein sequence ID" value="KAG9277619.1"/>
    <property type="molecule type" value="Genomic_DNA"/>
</dbReference>
<dbReference type="GO" id="GO:0030175">
    <property type="term" value="C:filopodium"/>
    <property type="evidence" value="ECO:0007669"/>
    <property type="project" value="TreeGrafter"/>
</dbReference>
<gene>
    <name evidence="11" type="ORF">AMEX_G7641</name>
</gene>
<dbReference type="InterPro" id="IPR008954">
    <property type="entry name" value="Moesin_tail_sf"/>
</dbReference>
<feature type="compositionally biased region" description="Polar residues" evidence="10">
    <location>
        <begin position="34"/>
        <end position="51"/>
    </location>
</feature>
<accession>A0A8T2M0T8</accession>
<reference evidence="11 12" key="1">
    <citation type="submission" date="2021-07" db="EMBL/GenBank/DDBJ databases">
        <authorList>
            <person name="Imarazene B."/>
            <person name="Zahm M."/>
            <person name="Klopp C."/>
            <person name="Cabau C."/>
            <person name="Beille S."/>
            <person name="Jouanno E."/>
            <person name="Castinel A."/>
            <person name="Lluch J."/>
            <person name="Gil L."/>
            <person name="Kuchtly C."/>
            <person name="Lopez Roques C."/>
            <person name="Donnadieu C."/>
            <person name="Parrinello H."/>
            <person name="Journot L."/>
            <person name="Du K."/>
            <person name="Schartl M."/>
            <person name="Retaux S."/>
            <person name="Guiguen Y."/>
        </authorList>
    </citation>
    <scope>NUCLEOTIDE SEQUENCE [LARGE SCALE GENOMIC DNA]</scope>
    <source>
        <strain evidence="11">Pach_M1</strain>
        <tissue evidence="11">Testis</tissue>
    </source>
</reference>
<dbReference type="GO" id="GO:0043025">
    <property type="term" value="C:neuronal cell body"/>
    <property type="evidence" value="ECO:0007669"/>
    <property type="project" value="TreeGrafter"/>
</dbReference>
<comment type="subunit">
    <text evidence="2">Binds actin.</text>
</comment>
<evidence type="ECO:0000256" key="5">
    <source>
        <dbReference type="ARBA" id="ARBA00023203"/>
    </source>
</evidence>
<dbReference type="Proteomes" id="UP000752171">
    <property type="component" value="Unassembled WGS sequence"/>
</dbReference>
<evidence type="ECO:0000256" key="10">
    <source>
        <dbReference type="SAM" id="MobiDB-lite"/>
    </source>
</evidence>
<dbReference type="GO" id="GO:0007015">
    <property type="term" value="P:actin filament organization"/>
    <property type="evidence" value="ECO:0007669"/>
    <property type="project" value="InterPro"/>
</dbReference>
<dbReference type="InterPro" id="IPR045346">
    <property type="entry name" value="Ermin"/>
</dbReference>
<proteinExistence type="predicted"/>